<accession>A0ABR7JE71</accession>
<dbReference type="SUPFAM" id="SSF46785">
    <property type="entry name" value="Winged helix' DNA-binding domain"/>
    <property type="match status" value="1"/>
</dbReference>
<dbReference type="NCBIfam" id="NF033788">
    <property type="entry name" value="HTH_metalloreg"/>
    <property type="match status" value="1"/>
</dbReference>
<keyword evidence="1" id="KW-0805">Transcription regulation</keyword>
<dbReference type="PANTHER" id="PTHR33154">
    <property type="entry name" value="TRANSCRIPTIONAL REGULATOR, ARSR FAMILY"/>
    <property type="match status" value="1"/>
</dbReference>
<dbReference type="PRINTS" id="PR00778">
    <property type="entry name" value="HTHARSR"/>
</dbReference>
<dbReference type="Pfam" id="PF01022">
    <property type="entry name" value="HTH_5"/>
    <property type="match status" value="1"/>
</dbReference>
<dbReference type="RefSeq" id="WP_166133953.1">
    <property type="nucleotide sequence ID" value="NZ_JAAOBY010000002.1"/>
</dbReference>
<dbReference type="SMART" id="SM00418">
    <property type="entry name" value="HTH_ARSR"/>
    <property type="match status" value="1"/>
</dbReference>
<name>A0ABR7JE71_9FLAO</name>
<proteinExistence type="predicted"/>
<evidence type="ECO:0000256" key="3">
    <source>
        <dbReference type="ARBA" id="ARBA00023163"/>
    </source>
</evidence>
<dbReference type="Gene3D" id="1.10.10.10">
    <property type="entry name" value="Winged helix-like DNA-binding domain superfamily/Winged helix DNA-binding domain"/>
    <property type="match status" value="1"/>
</dbReference>
<evidence type="ECO:0000256" key="1">
    <source>
        <dbReference type="ARBA" id="ARBA00023015"/>
    </source>
</evidence>
<dbReference type="PANTHER" id="PTHR33154:SF15">
    <property type="entry name" value="REGULATORY PROTEIN ARSR"/>
    <property type="match status" value="1"/>
</dbReference>
<dbReference type="Proteomes" id="UP000621670">
    <property type="component" value="Unassembled WGS sequence"/>
</dbReference>
<evidence type="ECO:0000313" key="5">
    <source>
        <dbReference type="EMBL" id="MBC5862770.1"/>
    </source>
</evidence>
<organism evidence="5 6">
    <name type="scientific">Flavobacterium turcicum</name>
    <dbReference type="NCBI Taxonomy" id="2764718"/>
    <lineage>
        <taxon>Bacteria</taxon>
        <taxon>Pseudomonadati</taxon>
        <taxon>Bacteroidota</taxon>
        <taxon>Flavobacteriia</taxon>
        <taxon>Flavobacteriales</taxon>
        <taxon>Flavobacteriaceae</taxon>
        <taxon>Flavobacterium</taxon>
    </lineage>
</organism>
<keyword evidence="2" id="KW-0238">DNA-binding</keyword>
<evidence type="ECO:0000259" key="4">
    <source>
        <dbReference type="PROSITE" id="PS50987"/>
    </source>
</evidence>
<evidence type="ECO:0000313" key="6">
    <source>
        <dbReference type="Proteomes" id="UP000621670"/>
    </source>
</evidence>
<dbReference type="EMBL" id="JACRUM010000002">
    <property type="protein sequence ID" value="MBC5862770.1"/>
    <property type="molecule type" value="Genomic_DNA"/>
</dbReference>
<gene>
    <name evidence="5" type="ORF">H8R26_04990</name>
</gene>
<protein>
    <submittedName>
        <fullName evidence="5">Winged helix-turn-helix transcriptional regulator</fullName>
    </submittedName>
</protein>
<evidence type="ECO:0000256" key="2">
    <source>
        <dbReference type="ARBA" id="ARBA00023125"/>
    </source>
</evidence>
<dbReference type="InterPro" id="IPR011991">
    <property type="entry name" value="ArsR-like_HTH"/>
</dbReference>
<dbReference type="InterPro" id="IPR036388">
    <property type="entry name" value="WH-like_DNA-bd_sf"/>
</dbReference>
<dbReference type="InterPro" id="IPR001845">
    <property type="entry name" value="HTH_ArsR_DNA-bd_dom"/>
</dbReference>
<sequence length="110" mass="12916">MKDNNTFHALELELSQMAKCLSHPARIQIITILSKHKDRTCKELVAELPLSQSTVSKHLNDLLEEKLICRKFSGTQSLYTLEWNKLERVFTIFDRLNKRTMINRPKRNCC</sequence>
<keyword evidence="6" id="KW-1185">Reference proteome</keyword>
<dbReference type="InterPro" id="IPR036390">
    <property type="entry name" value="WH_DNA-bd_sf"/>
</dbReference>
<reference evidence="5 6" key="1">
    <citation type="submission" date="2020-08" db="EMBL/GenBank/DDBJ databases">
        <title>Description of novel Flavobacterium F-400 isolate.</title>
        <authorList>
            <person name="Saticioglu I."/>
            <person name="Duman M."/>
            <person name="Altun S."/>
        </authorList>
    </citation>
    <scope>NUCLEOTIDE SEQUENCE [LARGE SCALE GENOMIC DNA]</scope>
    <source>
        <strain evidence="5 6">F-400</strain>
    </source>
</reference>
<dbReference type="InterPro" id="IPR051081">
    <property type="entry name" value="HTH_MetalResp_TranReg"/>
</dbReference>
<feature type="domain" description="HTH arsR-type" evidence="4">
    <location>
        <begin position="6"/>
        <end position="101"/>
    </location>
</feature>
<keyword evidence="3" id="KW-0804">Transcription</keyword>
<comment type="caution">
    <text evidence="5">The sequence shown here is derived from an EMBL/GenBank/DDBJ whole genome shotgun (WGS) entry which is preliminary data.</text>
</comment>
<dbReference type="PROSITE" id="PS50987">
    <property type="entry name" value="HTH_ARSR_2"/>
    <property type="match status" value="1"/>
</dbReference>
<dbReference type="CDD" id="cd00090">
    <property type="entry name" value="HTH_ARSR"/>
    <property type="match status" value="1"/>
</dbReference>